<dbReference type="Proteomes" id="UP001322277">
    <property type="component" value="Chromosome 5"/>
</dbReference>
<gene>
    <name evidence="1" type="ORF">CDEST_08303</name>
</gene>
<sequence length="132" mass="14233">MTRLDPMSNTNCDLDGPWVVIGTVQEAVDIHEAKIRTFIEPRLQAWATTDALRDRLALAPRAGAVLSDDIRHTAPPRGNLRIADSRIRAVDDAPASSPSEAAALAPFPPPTNLSLENLGPNPGLRVSFTTLF</sequence>
<dbReference type="AlphaFoldDB" id="A0AAX4IKB1"/>
<accession>A0AAX4IKB1</accession>
<reference evidence="2" key="1">
    <citation type="journal article" date="2023" name="bioRxiv">
        <title>Complete genome of the Medicago anthracnose fungus, Colletotrichum destructivum, reveals a mini-chromosome-like region within a core chromosome.</title>
        <authorList>
            <person name="Lapalu N."/>
            <person name="Simon A."/>
            <person name="Lu A."/>
            <person name="Plaumann P.-L."/>
            <person name="Amselem J."/>
            <person name="Pigne S."/>
            <person name="Auger A."/>
            <person name="Koch C."/>
            <person name="Dallery J.-F."/>
            <person name="O'Connell R.J."/>
        </authorList>
    </citation>
    <scope>NUCLEOTIDE SEQUENCE [LARGE SCALE GENOMIC DNA]</scope>
    <source>
        <strain evidence="2">CBS 520.97</strain>
    </source>
</reference>
<dbReference type="EMBL" id="CP137309">
    <property type="protein sequence ID" value="WQF83289.1"/>
    <property type="molecule type" value="Genomic_DNA"/>
</dbReference>
<proteinExistence type="predicted"/>
<evidence type="ECO:0000313" key="2">
    <source>
        <dbReference type="Proteomes" id="UP001322277"/>
    </source>
</evidence>
<name>A0AAX4IKB1_9PEZI</name>
<dbReference type="RefSeq" id="XP_062780513.1">
    <property type="nucleotide sequence ID" value="XM_062924462.1"/>
</dbReference>
<evidence type="ECO:0000313" key="1">
    <source>
        <dbReference type="EMBL" id="WQF83289.1"/>
    </source>
</evidence>
<keyword evidence="2" id="KW-1185">Reference proteome</keyword>
<protein>
    <submittedName>
        <fullName evidence="1">Uncharacterized protein</fullName>
    </submittedName>
</protein>
<organism evidence="1 2">
    <name type="scientific">Colletotrichum destructivum</name>
    <dbReference type="NCBI Taxonomy" id="34406"/>
    <lineage>
        <taxon>Eukaryota</taxon>
        <taxon>Fungi</taxon>
        <taxon>Dikarya</taxon>
        <taxon>Ascomycota</taxon>
        <taxon>Pezizomycotina</taxon>
        <taxon>Sordariomycetes</taxon>
        <taxon>Hypocreomycetidae</taxon>
        <taxon>Glomerellales</taxon>
        <taxon>Glomerellaceae</taxon>
        <taxon>Colletotrichum</taxon>
        <taxon>Colletotrichum destructivum species complex</taxon>
    </lineage>
</organism>
<dbReference type="KEGG" id="cdet:87944806"/>
<dbReference type="GeneID" id="87944806"/>